<comment type="similarity">
    <text evidence="8">Belongs to the early nodulin-like (ENODL) family.</text>
</comment>
<dbReference type="GO" id="GO:0098552">
    <property type="term" value="C:side of membrane"/>
    <property type="evidence" value="ECO:0007669"/>
    <property type="project" value="UniProtKB-KW"/>
</dbReference>
<dbReference type="Pfam" id="PF02298">
    <property type="entry name" value="Cu_bind_like"/>
    <property type="match status" value="1"/>
</dbReference>
<evidence type="ECO:0000256" key="3">
    <source>
        <dbReference type="ARBA" id="ARBA00022729"/>
    </source>
</evidence>
<dbReference type="FunFam" id="2.60.40.420:FF:000010">
    <property type="entry name" value="Early nodulin-like protein 1"/>
    <property type="match status" value="1"/>
</dbReference>
<dbReference type="GO" id="GO:0009055">
    <property type="term" value="F:electron transfer activity"/>
    <property type="evidence" value="ECO:0007669"/>
    <property type="project" value="InterPro"/>
</dbReference>
<comment type="caution">
    <text evidence="13">The sequence shown here is derived from an EMBL/GenBank/DDBJ whole genome shotgun (WGS) entry which is preliminary data.</text>
</comment>
<dbReference type="PANTHER" id="PTHR33021">
    <property type="entry name" value="BLUE COPPER PROTEIN"/>
    <property type="match status" value="1"/>
</dbReference>
<feature type="domain" description="Phytocyanin" evidence="12">
    <location>
        <begin position="27"/>
        <end position="131"/>
    </location>
</feature>
<name>A0A199V553_ANACO</name>
<dbReference type="PANTHER" id="PTHR33021:SF197">
    <property type="entry name" value="EARLY NODULIN-LIKE PROTEIN 13"/>
    <property type="match status" value="1"/>
</dbReference>
<evidence type="ECO:0000313" key="14">
    <source>
        <dbReference type="Proteomes" id="UP000092600"/>
    </source>
</evidence>
<keyword evidence="6" id="KW-0325">Glycoprotein</keyword>
<keyword evidence="3 11" id="KW-0732">Signal</keyword>
<dbReference type="Gene3D" id="2.60.40.420">
    <property type="entry name" value="Cupredoxins - blue copper proteins"/>
    <property type="match status" value="1"/>
</dbReference>
<evidence type="ECO:0000256" key="5">
    <source>
        <dbReference type="ARBA" id="ARBA00023157"/>
    </source>
</evidence>
<dbReference type="CDD" id="cd11019">
    <property type="entry name" value="OsENODL1_like"/>
    <property type="match status" value="1"/>
</dbReference>
<evidence type="ECO:0000256" key="9">
    <source>
        <dbReference type="ARBA" id="ARBA00037868"/>
    </source>
</evidence>
<dbReference type="SUPFAM" id="SSF49503">
    <property type="entry name" value="Cupredoxins"/>
    <property type="match status" value="1"/>
</dbReference>
<sequence>MATTTTTSLSYLCIVALFAVLAISEAADFLVGGSSNAWKIPTSASDTLNQWAAANRFQVGDSLVWKYEKEKDSVLQVTREDYLSCNTSSPIAEHKDGATAVKLARSGAYYFVSGAEGACEKGEKVIVVVMAERRRGAGLAPAPAPAPTTASEGPAVAPTSGGGETAVGLKGAAVTAVLVLGVVAGMII</sequence>
<feature type="compositionally biased region" description="Low complexity" evidence="10">
    <location>
        <begin position="138"/>
        <end position="155"/>
    </location>
</feature>
<organism evidence="13 14">
    <name type="scientific">Ananas comosus</name>
    <name type="common">Pineapple</name>
    <name type="synonym">Ananas ananas</name>
    <dbReference type="NCBI Taxonomy" id="4615"/>
    <lineage>
        <taxon>Eukaryota</taxon>
        <taxon>Viridiplantae</taxon>
        <taxon>Streptophyta</taxon>
        <taxon>Embryophyta</taxon>
        <taxon>Tracheophyta</taxon>
        <taxon>Spermatophyta</taxon>
        <taxon>Magnoliopsida</taxon>
        <taxon>Liliopsida</taxon>
        <taxon>Poales</taxon>
        <taxon>Bromeliaceae</taxon>
        <taxon>Bromelioideae</taxon>
        <taxon>Ananas</taxon>
    </lineage>
</organism>
<dbReference type="AlphaFoldDB" id="A0A199V553"/>
<evidence type="ECO:0000259" key="12">
    <source>
        <dbReference type="PROSITE" id="PS51485"/>
    </source>
</evidence>
<keyword evidence="7" id="KW-0449">Lipoprotein</keyword>
<dbReference type="GO" id="GO:0012505">
    <property type="term" value="C:endomembrane system"/>
    <property type="evidence" value="ECO:0007669"/>
    <property type="project" value="UniProtKB-SubCell"/>
</dbReference>
<evidence type="ECO:0000256" key="7">
    <source>
        <dbReference type="ARBA" id="ARBA00023288"/>
    </source>
</evidence>
<keyword evidence="4" id="KW-0472">Membrane</keyword>
<evidence type="ECO:0000256" key="8">
    <source>
        <dbReference type="ARBA" id="ARBA00035011"/>
    </source>
</evidence>
<evidence type="ECO:0000256" key="10">
    <source>
        <dbReference type="SAM" id="MobiDB-lite"/>
    </source>
</evidence>
<proteinExistence type="inferred from homology"/>
<dbReference type="STRING" id="4615.A0A199V553"/>
<dbReference type="Proteomes" id="UP000092600">
    <property type="component" value="Unassembled WGS sequence"/>
</dbReference>
<evidence type="ECO:0000256" key="11">
    <source>
        <dbReference type="SAM" id="SignalP"/>
    </source>
</evidence>
<feature type="region of interest" description="Disordered" evidence="10">
    <location>
        <begin position="138"/>
        <end position="162"/>
    </location>
</feature>
<accession>A0A199V553</accession>
<dbReference type="InterPro" id="IPR008972">
    <property type="entry name" value="Cupredoxin"/>
</dbReference>
<dbReference type="GO" id="GO:0005886">
    <property type="term" value="C:plasma membrane"/>
    <property type="evidence" value="ECO:0007669"/>
    <property type="project" value="TreeGrafter"/>
</dbReference>
<evidence type="ECO:0000256" key="1">
    <source>
        <dbReference type="ARBA" id="ARBA00004589"/>
    </source>
</evidence>
<evidence type="ECO:0000256" key="6">
    <source>
        <dbReference type="ARBA" id="ARBA00023180"/>
    </source>
</evidence>
<dbReference type="EMBL" id="LSRQ01003276">
    <property type="protein sequence ID" value="OAY71990.1"/>
    <property type="molecule type" value="Genomic_DNA"/>
</dbReference>
<keyword evidence="2" id="KW-0336">GPI-anchor</keyword>
<reference evidence="13 14" key="1">
    <citation type="journal article" date="2016" name="DNA Res.">
        <title>The draft genome of MD-2 pineapple using hybrid error correction of long reads.</title>
        <authorList>
            <person name="Redwan R.M."/>
            <person name="Saidin A."/>
            <person name="Kumar S.V."/>
        </authorList>
    </citation>
    <scope>NUCLEOTIDE SEQUENCE [LARGE SCALE GENOMIC DNA]</scope>
    <source>
        <strain evidence="14">cv. MD2</strain>
        <tissue evidence="13">Leaf</tissue>
    </source>
</reference>
<evidence type="ECO:0000256" key="4">
    <source>
        <dbReference type="ARBA" id="ARBA00023136"/>
    </source>
</evidence>
<comment type="subcellular location">
    <subcellularLocation>
        <location evidence="9">Endomembrane system</location>
        <topology evidence="9">Lipid-anchor</topology>
    </subcellularLocation>
    <subcellularLocation>
        <location evidence="1">Membrane</location>
        <topology evidence="1">Lipid-anchor</topology>
        <topology evidence="1">GPI-anchor</topology>
    </subcellularLocation>
</comment>
<dbReference type="InterPro" id="IPR039391">
    <property type="entry name" value="Phytocyanin-like"/>
</dbReference>
<evidence type="ECO:0000256" key="2">
    <source>
        <dbReference type="ARBA" id="ARBA00022622"/>
    </source>
</evidence>
<feature type="chain" id="PRO_5008508231" evidence="11">
    <location>
        <begin position="27"/>
        <end position="188"/>
    </location>
</feature>
<dbReference type="InterPro" id="IPR041846">
    <property type="entry name" value="ENL_dom"/>
</dbReference>
<dbReference type="PROSITE" id="PS51485">
    <property type="entry name" value="PHYTOCYANIN"/>
    <property type="match status" value="1"/>
</dbReference>
<evidence type="ECO:0000313" key="13">
    <source>
        <dbReference type="EMBL" id="OAY71990.1"/>
    </source>
</evidence>
<dbReference type="InterPro" id="IPR003245">
    <property type="entry name" value="Phytocyanin_dom"/>
</dbReference>
<protein>
    <submittedName>
        <fullName evidence="13">Early nodulin-like protein 1</fullName>
    </submittedName>
</protein>
<feature type="signal peptide" evidence="11">
    <location>
        <begin position="1"/>
        <end position="26"/>
    </location>
</feature>
<gene>
    <name evidence="13" type="ORF">ACMD2_13585</name>
</gene>
<keyword evidence="5" id="KW-1015">Disulfide bond</keyword>